<accession>A0A550CSV7</accession>
<reference evidence="11 12" key="1">
    <citation type="journal article" date="2019" name="New Phytol.">
        <title>Comparative genomics reveals unique wood-decay strategies and fruiting body development in the Schizophyllaceae.</title>
        <authorList>
            <person name="Almasi E."/>
            <person name="Sahu N."/>
            <person name="Krizsan K."/>
            <person name="Balint B."/>
            <person name="Kovacs G.M."/>
            <person name="Kiss B."/>
            <person name="Cseklye J."/>
            <person name="Drula E."/>
            <person name="Henrissat B."/>
            <person name="Nagy I."/>
            <person name="Chovatia M."/>
            <person name="Adam C."/>
            <person name="LaButti K."/>
            <person name="Lipzen A."/>
            <person name="Riley R."/>
            <person name="Grigoriev I.V."/>
            <person name="Nagy L.G."/>
        </authorList>
    </citation>
    <scope>NUCLEOTIDE SEQUENCE [LARGE SCALE GENOMIC DNA]</scope>
    <source>
        <strain evidence="11 12">NL-1724</strain>
    </source>
</reference>
<feature type="compositionally biased region" description="Acidic residues" evidence="9">
    <location>
        <begin position="409"/>
        <end position="425"/>
    </location>
</feature>
<dbReference type="GO" id="GO:0005634">
    <property type="term" value="C:nucleus"/>
    <property type="evidence" value="ECO:0007669"/>
    <property type="project" value="TreeGrafter"/>
</dbReference>
<dbReference type="GO" id="GO:0000049">
    <property type="term" value="F:tRNA binding"/>
    <property type="evidence" value="ECO:0007669"/>
    <property type="project" value="TreeGrafter"/>
</dbReference>
<evidence type="ECO:0000313" key="11">
    <source>
        <dbReference type="EMBL" id="TRM67876.1"/>
    </source>
</evidence>
<evidence type="ECO:0000259" key="10">
    <source>
        <dbReference type="PROSITE" id="PS51675"/>
    </source>
</evidence>
<dbReference type="STRING" id="97359.A0A550CSV7"/>
<feature type="domain" description="SAM-dependent MTase TRM10-type" evidence="10">
    <location>
        <begin position="90"/>
        <end position="389"/>
    </location>
</feature>
<evidence type="ECO:0000256" key="6">
    <source>
        <dbReference type="ARBA" id="ARBA00031792"/>
    </source>
</evidence>
<evidence type="ECO:0000256" key="8">
    <source>
        <dbReference type="ARBA" id="ARBA00048434"/>
    </source>
</evidence>
<dbReference type="InterPro" id="IPR007356">
    <property type="entry name" value="tRNA_m1G_MeTrfase_euk"/>
</dbReference>
<feature type="compositionally biased region" description="Basic and acidic residues" evidence="9">
    <location>
        <begin position="44"/>
        <end position="65"/>
    </location>
</feature>
<dbReference type="PANTHER" id="PTHR13563:SF13">
    <property type="entry name" value="TRNA METHYLTRANSFERASE 10 HOMOLOG A"/>
    <property type="match status" value="1"/>
</dbReference>
<feature type="region of interest" description="Disordered" evidence="9">
    <location>
        <begin position="1"/>
        <end position="99"/>
    </location>
</feature>
<feature type="compositionally biased region" description="Polar residues" evidence="9">
    <location>
        <begin position="280"/>
        <end position="289"/>
    </location>
</feature>
<dbReference type="EMBL" id="VDMD01000002">
    <property type="protein sequence ID" value="TRM67876.1"/>
    <property type="molecule type" value="Genomic_DNA"/>
</dbReference>
<dbReference type="GO" id="GO:0052905">
    <property type="term" value="F:tRNA (guanosine(9)-N1)-methyltransferase activity"/>
    <property type="evidence" value="ECO:0007669"/>
    <property type="project" value="UniProtKB-EC"/>
</dbReference>
<evidence type="ECO:0000256" key="5">
    <source>
        <dbReference type="ARBA" id="ARBA00022691"/>
    </source>
</evidence>
<dbReference type="Proteomes" id="UP000320762">
    <property type="component" value="Unassembled WGS sequence"/>
</dbReference>
<sequence>MDATLEESTPVAEDAMAHDAQAEQAEGTPQAAPAMSKSAMKKAAKAERIAAQKLERRAREKEMRKEKKRALQLKRAAGELDENEEEKLRAPKRPRMSKEQPFCQIVVDLGFDDKMSDNEVKSLASQLGYTYSANRRAPTPFKLLFTGLGGRTLARLESQNNASYKRWQGTEWWTGGYEGLWEEKKVEEEGMKGVNNDAPEASGSTADQAPAPAEAVEPAASAADTPSADIAPSAELIPAPQDDVALQEHATDTRQVSAAEAPQDGQKSTQARRRRKEPTSAPSRASAPQPNVVYLTADSEVELSELKGDETYVIGGICDHNRYKNLCLNKAKESGIRTARLPIGRYLADMPTRKVLTVNQVIEIMVKWVETRDWEKALLEVMPKRKFNPNGRQQKGGSKAASAGPGGEGEGEGEGEAELNGDDGETAAQGDGGEDHDVGGADGMAEDGETVSVA</sequence>
<feature type="region of interest" description="Disordered" evidence="9">
    <location>
        <begin position="387"/>
        <end position="454"/>
    </location>
</feature>
<name>A0A550CSV7_9AGAR</name>
<dbReference type="OrthoDB" id="278300at2759"/>
<feature type="region of interest" description="Disordered" evidence="9">
    <location>
        <begin position="250"/>
        <end position="290"/>
    </location>
</feature>
<evidence type="ECO:0000256" key="3">
    <source>
        <dbReference type="ARBA" id="ARBA00022603"/>
    </source>
</evidence>
<feature type="compositionally biased region" description="Acidic residues" evidence="9">
    <location>
        <begin position="444"/>
        <end position="454"/>
    </location>
</feature>
<feature type="compositionally biased region" description="Low complexity" evidence="9">
    <location>
        <begin position="204"/>
        <end position="227"/>
    </location>
</feature>
<dbReference type="Gene3D" id="3.40.1280.30">
    <property type="match status" value="1"/>
</dbReference>
<dbReference type="PROSITE" id="PS51675">
    <property type="entry name" value="SAM_MT_TRM10"/>
    <property type="match status" value="1"/>
</dbReference>
<proteinExistence type="predicted"/>
<evidence type="ECO:0000256" key="1">
    <source>
        <dbReference type="ARBA" id="ARBA00012797"/>
    </source>
</evidence>
<dbReference type="AlphaFoldDB" id="A0A550CSV7"/>
<evidence type="ECO:0000313" key="12">
    <source>
        <dbReference type="Proteomes" id="UP000320762"/>
    </source>
</evidence>
<keyword evidence="3 11" id="KW-0489">Methyltransferase</keyword>
<comment type="catalytic activity">
    <reaction evidence="8">
        <text>guanosine(9) in tRNA + S-adenosyl-L-methionine = N(1)-methylguanosine(9) in tRNA + S-adenosyl-L-homocysteine + H(+)</text>
        <dbReference type="Rhea" id="RHEA:43156"/>
        <dbReference type="Rhea" id="RHEA-COMP:10367"/>
        <dbReference type="Rhea" id="RHEA-COMP:10368"/>
        <dbReference type="ChEBI" id="CHEBI:15378"/>
        <dbReference type="ChEBI" id="CHEBI:57856"/>
        <dbReference type="ChEBI" id="CHEBI:59789"/>
        <dbReference type="ChEBI" id="CHEBI:73542"/>
        <dbReference type="ChEBI" id="CHEBI:74269"/>
        <dbReference type="EC" id="2.1.1.221"/>
    </reaction>
</comment>
<keyword evidence="5" id="KW-0949">S-adenosyl-L-methionine</keyword>
<dbReference type="GO" id="GO:0002939">
    <property type="term" value="P:tRNA N1-guanine methylation"/>
    <property type="evidence" value="ECO:0007669"/>
    <property type="project" value="TreeGrafter"/>
</dbReference>
<protein>
    <recommendedName>
        <fullName evidence="2">tRNA (guanine(9)-N1)-methyltransferase</fullName>
        <ecNumber evidence="1">2.1.1.221</ecNumber>
    </recommendedName>
    <alternativeName>
        <fullName evidence="7">tRNA methyltransferase 10</fullName>
    </alternativeName>
    <alternativeName>
        <fullName evidence="6">tRNA(m1G9)-methyltransferase</fullName>
    </alternativeName>
</protein>
<dbReference type="InterPro" id="IPR028564">
    <property type="entry name" value="MT_TRM10-typ"/>
</dbReference>
<keyword evidence="4 11" id="KW-0808">Transferase</keyword>
<feature type="region of interest" description="Disordered" evidence="9">
    <location>
        <begin position="193"/>
        <end position="227"/>
    </location>
</feature>
<keyword evidence="12" id="KW-1185">Reference proteome</keyword>
<dbReference type="InterPro" id="IPR038459">
    <property type="entry name" value="MT_TRM10-typ_sf"/>
</dbReference>
<evidence type="ECO:0000256" key="4">
    <source>
        <dbReference type="ARBA" id="ARBA00022679"/>
    </source>
</evidence>
<dbReference type="EC" id="2.1.1.221" evidence="1"/>
<dbReference type="CDD" id="cd18089">
    <property type="entry name" value="SPOUT_Trm10-like"/>
    <property type="match status" value="1"/>
</dbReference>
<evidence type="ECO:0000256" key="2">
    <source>
        <dbReference type="ARBA" id="ARBA00020451"/>
    </source>
</evidence>
<evidence type="ECO:0000256" key="7">
    <source>
        <dbReference type="ARBA" id="ARBA00032166"/>
    </source>
</evidence>
<comment type="caution">
    <text evidence="11">The sequence shown here is derived from an EMBL/GenBank/DDBJ whole genome shotgun (WGS) entry which is preliminary data.</text>
</comment>
<evidence type="ECO:0000256" key="9">
    <source>
        <dbReference type="SAM" id="MobiDB-lite"/>
    </source>
</evidence>
<dbReference type="PANTHER" id="PTHR13563">
    <property type="entry name" value="TRNA (GUANINE-9-) METHYLTRANSFERASE"/>
    <property type="match status" value="1"/>
</dbReference>
<organism evidence="11 12">
    <name type="scientific">Schizophyllum amplum</name>
    <dbReference type="NCBI Taxonomy" id="97359"/>
    <lineage>
        <taxon>Eukaryota</taxon>
        <taxon>Fungi</taxon>
        <taxon>Dikarya</taxon>
        <taxon>Basidiomycota</taxon>
        <taxon>Agaricomycotina</taxon>
        <taxon>Agaricomycetes</taxon>
        <taxon>Agaricomycetidae</taxon>
        <taxon>Agaricales</taxon>
        <taxon>Schizophyllaceae</taxon>
        <taxon>Schizophyllum</taxon>
    </lineage>
</organism>
<gene>
    <name evidence="11" type="ORF">BD626DRAFT_424282</name>
</gene>